<gene>
    <name evidence="5" type="ORF">E2636_13675</name>
</gene>
<dbReference type="PANTHER" id="PTHR42885">
    <property type="entry name" value="HISTIDINOL-PHOSPHATE AMINOTRANSFERASE-RELATED"/>
    <property type="match status" value="1"/>
</dbReference>
<keyword evidence="6" id="KW-1185">Reference proteome</keyword>
<dbReference type="Proteomes" id="UP000294292">
    <property type="component" value="Chromosome"/>
</dbReference>
<dbReference type="AlphaFoldDB" id="A0A4P6ZZV8"/>
<dbReference type="InterPro" id="IPR015421">
    <property type="entry name" value="PyrdxlP-dep_Trfase_major"/>
</dbReference>
<dbReference type="Gene3D" id="3.90.1150.10">
    <property type="entry name" value="Aspartate Aminotransferase, domain 1"/>
    <property type="match status" value="1"/>
</dbReference>
<evidence type="ECO:0000256" key="2">
    <source>
        <dbReference type="ARBA" id="ARBA00022898"/>
    </source>
</evidence>
<comment type="cofactor">
    <cofactor evidence="1 3">
        <name>pyridoxal 5'-phosphate</name>
        <dbReference type="ChEBI" id="CHEBI:597326"/>
    </cofactor>
</comment>
<dbReference type="GO" id="GO:0030170">
    <property type="term" value="F:pyridoxal phosphate binding"/>
    <property type="evidence" value="ECO:0007669"/>
    <property type="project" value="InterPro"/>
</dbReference>
<accession>A0A4P6ZZV8</accession>
<dbReference type="Gene3D" id="3.40.640.10">
    <property type="entry name" value="Type I PLP-dependent aspartate aminotransferase-like (Major domain)"/>
    <property type="match status" value="1"/>
</dbReference>
<dbReference type="CDD" id="cd00609">
    <property type="entry name" value="AAT_like"/>
    <property type="match status" value="1"/>
</dbReference>
<keyword evidence="3 5" id="KW-0808">Transferase</keyword>
<feature type="domain" description="Aminotransferase class I/classII large" evidence="4">
    <location>
        <begin position="25"/>
        <end position="345"/>
    </location>
</feature>
<evidence type="ECO:0000313" key="6">
    <source>
        <dbReference type="Proteomes" id="UP000294292"/>
    </source>
</evidence>
<dbReference type="PROSITE" id="PS00105">
    <property type="entry name" value="AA_TRANSFER_CLASS_1"/>
    <property type="match status" value="1"/>
</dbReference>
<organism evidence="5 6">
    <name type="scientific">Paenisporosarcina antarctica</name>
    <dbReference type="NCBI Taxonomy" id="417367"/>
    <lineage>
        <taxon>Bacteria</taxon>
        <taxon>Bacillati</taxon>
        <taxon>Bacillota</taxon>
        <taxon>Bacilli</taxon>
        <taxon>Bacillales</taxon>
        <taxon>Caryophanaceae</taxon>
        <taxon>Paenisporosarcina</taxon>
    </lineage>
</organism>
<evidence type="ECO:0000256" key="1">
    <source>
        <dbReference type="ARBA" id="ARBA00001933"/>
    </source>
</evidence>
<dbReference type="EMBL" id="CP038015">
    <property type="protein sequence ID" value="QBP42131.1"/>
    <property type="molecule type" value="Genomic_DNA"/>
</dbReference>
<dbReference type="InterPro" id="IPR015422">
    <property type="entry name" value="PyrdxlP-dep_Trfase_small"/>
</dbReference>
<reference evidence="5 6" key="1">
    <citation type="submission" date="2019-03" db="EMBL/GenBank/DDBJ databases">
        <title>Complete genome sequence of Paenisporosarcina antarctica CGMCC 1.6503T.</title>
        <authorList>
            <person name="Rong J.-C."/>
            <person name="Chi N.-Y."/>
            <person name="Zhang Q.-F."/>
        </authorList>
    </citation>
    <scope>NUCLEOTIDE SEQUENCE [LARGE SCALE GENOMIC DNA]</scope>
    <source>
        <strain evidence="5 6">CGMCC 1.6503</strain>
    </source>
</reference>
<dbReference type="InterPro" id="IPR015424">
    <property type="entry name" value="PyrdxlP-dep_Trfase"/>
</dbReference>
<dbReference type="SUPFAM" id="SSF53383">
    <property type="entry name" value="PLP-dependent transferases"/>
    <property type="match status" value="1"/>
</dbReference>
<evidence type="ECO:0000313" key="5">
    <source>
        <dbReference type="EMBL" id="QBP42131.1"/>
    </source>
</evidence>
<protein>
    <recommendedName>
        <fullName evidence="3">Aminotransferase</fullName>
        <ecNumber evidence="3">2.6.1.-</ecNumber>
    </recommendedName>
</protein>
<keyword evidence="3 5" id="KW-0032">Aminotransferase</keyword>
<sequence>MSLPNHGANPQHVYNSLGITPPCRIIDFSENVNPLGPPDSIQSAWNNFQKFMKVYPDPVGEPFRTKIAQYHNISPDSIFVSNGASEVFSLLAEKYMGKQAILIHPTFSEYGATLKARHVEIVNLKMPNIVTGELPIADMKEHMHHADVLYLCTPNNPTGTLPKRSVIRELIQYAKISNCDIVLDEAFIDFISEEASFISDIDSAHVIIVRSMTKMYAMPGLRLGYMAAAPHIVEEIQRLAPHWNVNRLAAEVGSLVLNDETFRKKAIQHSLKTCKDMTAFLKAQGCEVTQSQANFLLFKLPQLNKGFFPYFLRKGIVLRHTENFRELDGQWFRIGMKSEAQMEILKRELTAWFEAH</sequence>
<evidence type="ECO:0000256" key="3">
    <source>
        <dbReference type="RuleBase" id="RU000481"/>
    </source>
</evidence>
<dbReference type="InterPro" id="IPR004838">
    <property type="entry name" value="NHTrfase_class1_PyrdxlP-BS"/>
</dbReference>
<dbReference type="GO" id="GO:0008483">
    <property type="term" value="F:transaminase activity"/>
    <property type="evidence" value="ECO:0007669"/>
    <property type="project" value="UniProtKB-KW"/>
</dbReference>
<dbReference type="KEGG" id="panc:E2636_13675"/>
<evidence type="ECO:0000259" key="4">
    <source>
        <dbReference type="Pfam" id="PF00155"/>
    </source>
</evidence>
<keyword evidence="2" id="KW-0663">Pyridoxal phosphate</keyword>
<dbReference type="PANTHER" id="PTHR42885:SF1">
    <property type="entry name" value="THREONINE-PHOSPHATE DECARBOXYLASE"/>
    <property type="match status" value="1"/>
</dbReference>
<dbReference type="InterPro" id="IPR004839">
    <property type="entry name" value="Aminotransferase_I/II_large"/>
</dbReference>
<dbReference type="OrthoDB" id="9813612at2"/>
<dbReference type="EC" id="2.6.1.-" evidence="3"/>
<dbReference type="RefSeq" id="WP_134210689.1">
    <property type="nucleotide sequence ID" value="NZ_CP038015.1"/>
</dbReference>
<comment type="similarity">
    <text evidence="3">Belongs to the class-I pyridoxal-phosphate-dependent aminotransferase family.</text>
</comment>
<name>A0A4P6ZZV8_9BACL</name>
<dbReference type="Pfam" id="PF00155">
    <property type="entry name" value="Aminotran_1_2"/>
    <property type="match status" value="1"/>
</dbReference>
<proteinExistence type="inferred from homology"/>